<keyword evidence="2" id="KW-1185">Reference proteome</keyword>
<proteinExistence type="predicted"/>
<dbReference type="AlphaFoldDB" id="A0AAU9IIF7"/>
<accession>A0AAU9IIF7</accession>
<protein>
    <submittedName>
        <fullName evidence="1">Uncharacterized protein</fullName>
    </submittedName>
</protein>
<gene>
    <name evidence="1" type="ORF">BSTOLATCC_MIC10099</name>
</gene>
<evidence type="ECO:0000313" key="2">
    <source>
        <dbReference type="Proteomes" id="UP001162131"/>
    </source>
</evidence>
<name>A0AAU9IIF7_9CILI</name>
<dbReference type="Proteomes" id="UP001162131">
    <property type="component" value="Unassembled WGS sequence"/>
</dbReference>
<evidence type="ECO:0000313" key="1">
    <source>
        <dbReference type="EMBL" id="CAG9313863.1"/>
    </source>
</evidence>
<reference evidence="1" key="1">
    <citation type="submission" date="2021-09" db="EMBL/GenBank/DDBJ databases">
        <authorList>
            <consortium name="AG Swart"/>
            <person name="Singh M."/>
            <person name="Singh A."/>
            <person name="Seah K."/>
            <person name="Emmerich C."/>
        </authorList>
    </citation>
    <scope>NUCLEOTIDE SEQUENCE</scope>
    <source>
        <strain evidence="1">ATCC30299</strain>
    </source>
</reference>
<sequence>MKPLPFWPTSLYSQSSLNLDALQAIFFFSTNASLHKKTENAWFTKIREIEGEKQRAINRTRDELLQSRTLLKELISADESSLRVLELLEAGLLEETRSNLKRRKAFIAERIQSFKMWDEA</sequence>
<organism evidence="1 2">
    <name type="scientific">Blepharisma stoltei</name>
    <dbReference type="NCBI Taxonomy" id="1481888"/>
    <lineage>
        <taxon>Eukaryota</taxon>
        <taxon>Sar</taxon>
        <taxon>Alveolata</taxon>
        <taxon>Ciliophora</taxon>
        <taxon>Postciliodesmatophora</taxon>
        <taxon>Heterotrichea</taxon>
        <taxon>Heterotrichida</taxon>
        <taxon>Blepharismidae</taxon>
        <taxon>Blepharisma</taxon>
    </lineage>
</organism>
<comment type="caution">
    <text evidence="1">The sequence shown here is derived from an EMBL/GenBank/DDBJ whole genome shotgun (WGS) entry which is preliminary data.</text>
</comment>
<dbReference type="EMBL" id="CAJZBQ010000011">
    <property type="protein sequence ID" value="CAG9313863.1"/>
    <property type="molecule type" value="Genomic_DNA"/>
</dbReference>